<organism evidence="1">
    <name type="scientific">uncultured Caudovirales phage</name>
    <dbReference type="NCBI Taxonomy" id="2100421"/>
    <lineage>
        <taxon>Viruses</taxon>
        <taxon>Duplodnaviria</taxon>
        <taxon>Heunggongvirae</taxon>
        <taxon>Uroviricota</taxon>
        <taxon>Caudoviricetes</taxon>
        <taxon>Peduoviridae</taxon>
        <taxon>Maltschvirus</taxon>
        <taxon>Maltschvirus maltsch</taxon>
    </lineage>
</organism>
<proteinExistence type="predicted"/>
<evidence type="ECO:0000313" key="1">
    <source>
        <dbReference type="EMBL" id="CAB4240881.1"/>
    </source>
</evidence>
<reference evidence="1" key="1">
    <citation type="submission" date="2020-05" db="EMBL/GenBank/DDBJ databases">
        <authorList>
            <person name="Chiriac C."/>
            <person name="Salcher M."/>
            <person name="Ghai R."/>
            <person name="Kavagutti S V."/>
        </authorList>
    </citation>
    <scope>NUCLEOTIDE SEQUENCE</scope>
</reference>
<name>A0A6J5T895_9CAUD</name>
<protein>
    <submittedName>
        <fullName evidence="1">Uncharacterized protein</fullName>
    </submittedName>
</protein>
<gene>
    <name evidence="1" type="ORF">UFOVP22_21</name>
</gene>
<dbReference type="EMBL" id="LR797818">
    <property type="protein sequence ID" value="CAB4240881.1"/>
    <property type="molecule type" value="Genomic_DNA"/>
</dbReference>
<accession>A0A6J5T895</accession>
<sequence length="61" mass="7238">MKFKIKVLQEQEVELSEEDCEQILIKTLHKDWYTTLSGCMDEGDEEAIKRVYNMYSAKHLV</sequence>